<keyword evidence="1" id="KW-0646">Protease inhibitor</keyword>
<dbReference type="PANTHER" id="PTHR37610:SF40">
    <property type="entry name" value="OS01G0909600 PROTEIN"/>
    <property type="match status" value="1"/>
</dbReference>
<comment type="caution">
    <text evidence="4">The sequence shown here is derived from an EMBL/GenBank/DDBJ whole genome shotgun (WGS) entry which is preliminary data.</text>
</comment>
<proteinExistence type="predicted"/>
<dbReference type="Gene3D" id="3.10.450.10">
    <property type="match status" value="1"/>
</dbReference>
<evidence type="ECO:0000256" key="2">
    <source>
        <dbReference type="ARBA" id="ARBA00022704"/>
    </source>
</evidence>
<protein>
    <recommendedName>
        <fullName evidence="3">Cystatin domain-containing protein</fullName>
    </recommendedName>
</protein>
<evidence type="ECO:0000256" key="1">
    <source>
        <dbReference type="ARBA" id="ARBA00022690"/>
    </source>
</evidence>
<accession>A0ABQ7UU73</accession>
<dbReference type="Proteomes" id="UP000826656">
    <property type="component" value="Unassembled WGS sequence"/>
</dbReference>
<dbReference type="InterPro" id="IPR000010">
    <property type="entry name" value="Cystatin_dom"/>
</dbReference>
<evidence type="ECO:0000259" key="3">
    <source>
        <dbReference type="SMART" id="SM00043"/>
    </source>
</evidence>
<keyword evidence="5" id="KW-1185">Reference proteome</keyword>
<dbReference type="PANTHER" id="PTHR37610">
    <property type="entry name" value="CCHC-TYPE DOMAIN-CONTAINING PROTEIN"/>
    <property type="match status" value="1"/>
</dbReference>
<dbReference type="SMART" id="SM00043">
    <property type="entry name" value="CY"/>
    <property type="match status" value="1"/>
</dbReference>
<evidence type="ECO:0000313" key="4">
    <source>
        <dbReference type="EMBL" id="KAH0755396.1"/>
    </source>
</evidence>
<evidence type="ECO:0000313" key="5">
    <source>
        <dbReference type="Proteomes" id="UP000826656"/>
    </source>
</evidence>
<dbReference type="SUPFAM" id="SSF54403">
    <property type="entry name" value="Cystatin/monellin"/>
    <property type="match status" value="1"/>
</dbReference>
<dbReference type="EMBL" id="JAIVGD010000018">
    <property type="protein sequence ID" value="KAH0755396.1"/>
    <property type="molecule type" value="Genomic_DNA"/>
</dbReference>
<feature type="domain" description="Cystatin" evidence="3">
    <location>
        <begin position="36"/>
        <end position="133"/>
    </location>
</feature>
<gene>
    <name evidence="4" type="ORF">KY290_025666</name>
</gene>
<organism evidence="4 5">
    <name type="scientific">Solanum tuberosum</name>
    <name type="common">Potato</name>
    <dbReference type="NCBI Taxonomy" id="4113"/>
    <lineage>
        <taxon>Eukaryota</taxon>
        <taxon>Viridiplantae</taxon>
        <taxon>Streptophyta</taxon>
        <taxon>Embryophyta</taxon>
        <taxon>Tracheophyta</taxon>
        <taxon>Spermatophyta</taxon>
        <taxon>Magnoliopsida</taxon>
        <taxon>eudicotyledons</taxon>
        <taxon>Gunneridae</taxon>
        <taxon>Pentapetalae</taxon>
        <taxon>asterids</taxon>
        <taxon>lamiids</taxon>
        <taxon>Solanales</taxon>
        <taxon>Solanaceae</taxon>
        <taxon>Solanoideae</taxon>
        <taxon>Solaneae</taxon>
        <taxon>Solanum</taxon>
    </lineage>
</organism>
<name>A0ABQ7UU73_SOLTU</name>
<keyword evidence="2" id="KW-0789">Thiol protease inhibitor</keyword>
<sequence>MALKFNCNLAGTLFSAVVIASFFFHASAALGGGRGGLLSGWSFITDTNDSKVVEIGKFAVDQYNEESKSEFKSKLVFKRVVKGETQVVAGTTYRLVISATDGGRRSRSGNKYLAEVWDKPWENFRNLTSFKKIIKSLTSINGGIELVHGVGFIMVSEHSELLLVLLQYHSWERCDDMVTSWILNSLSPDLRDSLQYVNNAKELWAELEERYDQTNGCKLYQLQKEINDFVQGTLDITGYYTKMKKLWEEMSIIDVNSQYTCVCTCGGKTKLHKAEQDRRLIHFLMGLNEMYTTIRGNILMMSVLLGKYNLD</sequence>
<dbReference type="Pfam" id="PF16845">
    <property type="entry name" value="SQAPI"/>
    <property type="match status" value="1"/>
</dbReference>
<reference evidence="4 5" key="1">
    <citation type="journal article" date="2021" name="bioRxiv">
        <title>Chromosome-scale and haplotype-resolved genome assembly of a tetraploid potato cultivar.</title>
        <authorList>
            <person name="Sun H."/>
            <person name="Jiao W.-B."/>
            <person name="Krause K."/>
            <person name="Campoy J.A."/>
            <person name="Goel M."/>
            <person name="Folz-Donahue K."/>
            <person name="Kukat C."/>
            <person name="Huettel B."/>
            <person name="Schneeberger K."/>
        </authorList>
    </citation>
    <scope>NUCLEOTIDE SEQUENCE [LARGE SCALE GENOMIC DNA]</scope>
    <source>
        <strain evidence="4">SolTubOtavaFocal</strain>
        <tissue evidence="4">Leaves</tissue>
    </source>
</reference>
<dbReference type="InterPro" id="IPR046350">
    <property type="entry name" value="Cystatin_sf"/>
</dbReference>
<dbReference type="CDD" id="cd00042">
    <property type="entry name" value="CY"/>
    <property type="match status" value="1"/>
</dbReference>